<evidence type="ECO:0000313" key="4">
    <source>
        <dbReference type="Proteomes" id="UP000053780"/>
    </source>
</evidence>
<dbReference type="VEuPathDB" id="MicrosporidiaDB:NAPIS_ORF02015"/>
<dbReference type="EMBL" id="KE647289">
    <property type="protein sequence ID" value="EQB60411.1"/>
    <property type="molecule type" value="Genomic_DNA"/>
</dbReference>
<feature type="chain" id="PRO_5004567577" evidence="2">
    <location>
        <begin position="28"/>
        <end position="255"/>
    </location>
</feature>
<gene>
    <name evidence="3" type="ORF">NAPIS_ORF02015</name>
</gene>
<keyword evidence="4" id="KW-1185">Reference proteome</keyword>
<name>T0MAJ7_9MICR</name>
<keyword evidence="2" id="KW-0732">Signal</keyword>
<evidence type="ECO:0000256" key="2">
    <source>
        <dbReference type="SAM" id="SignalP"/>
    </source>
</evidence>
<feature type="compositionally biased region" description="Basic and acidic residues" evidence="1">
    <location>
        <begin position="96"/>
        <end position="106"/>
    </location>
</feature>
<proteinExistence type="predicted"/>
<reference evidence="3 4" key="1">
    <citation type="journal article" date="2013" name="BMC Genomics">
        <title>Genome sequencing and comparative genomics of honey bee microsporidia, Nosema apis reveal novel insights into host-parasite interactions.</title>
        <authorList>
            <person name="Chen Yp."/>
            <person name="Pettis J.S."/>
            <person name="Zhao Y."/>
            <person name="Liu X."/>
            <person name="Tallon L.J."/>
            <person name="Sadzewicz L.D."/>
            <person name="Li R."/>
            <person name="Zheng H."/>
            <person name="Huang S."/>
            <person name="Zhang X."/>
            <person name="Hamilton M.C."/>
            <person name="Pernal S.F."/>
            <person name="Melathopoulos A.P."/>
            <person name="Yan X."/>
            <person name="Evans J.D."/>
        </authorList>
    </citation>
    <scope>NUCLEOTIDE SEQUENCE [LARGE SCALE GENOMIC DNA]</scope>
    <source>
        <strain evidence="3 4">BRL 01</strain>
    </source>
</reference>
<organism evidence="3 4">
    <name type="scientific">Vairimorpha apis BRL 01</name>
    <dbReference type="NCBI Taxonomy" id="1037528"/>
    <lineage>
        <taxon>Eukaryota</taxon>
        <taxon>Fungi</taxon>
        <taxon>Fungi incertae sedis</taxon>
        <taxon>Microsporidia</taxon>
        <taxon>Nosematidae</taxon>
        <taxon>Vairimorpha</taxon>
    </lineage>
</organism>
<sequence length="255" mass="29262">MKLLATIISLCIFIALFLISTSKTVQGSQNLTSSISRVMSKKRKDPHESLNLSVDEIFFGDIGKIYREAQGYNSTFNCISQDNKNSSSKLSIVQNSHDKNNSKTTDESQDLISTFNNTSSIQSLSVQNVNNKNMSKGILKAQEMTSKLNLILLNRELDSCKNDKIQNISNTILNKLNKNMDSLFDERYYKASDVYMSSNVRRDYIYFEEMYDRIPFLHGLEIIYKGSIKIWEKNKSNLEEKIILALTKFDSKKNR</sequence>
<dbReference type="HOGENOM" id="CLU_064778_0_0_1"/>
<accession>T0MAJ7</accession>
<dbReference type="Proteomes" id="UP000053780">
    <property type="component" value="Unassembled WGS sequence"/>
</dbReference>
<evidence type="ECO:0000256" key="1">
    <source>
        <dbReference type="SAM" id="MobiDB-lite"/>
    </source>
</evidence>
<feature type="signal peptide" evidence="2">
    <location>
        <begin position="1"/>
        <end position="27"/>
    </location>
</feature>
<protein>
    <submittedName>
        <fullName evidence="3">Uncharacterized protein</fullName>
    </submittedName>
</protein>
<feature type="region of interest" description="Disordered" evidence="1">
    <location>
        <begin position="89"/>
        <end position="108"/>
    </location>
</feature>
<evidence type="ECO:0000313" key="3">
    <source>
        <dbReference type="EMBL" id="EQB60411.1"/>
    </source>
</evidence>
<dbReference type="AlphaFoldDB" id="T0MAJ7"/>